<evidence type="ECO:0000256" key="6">
    <source>
        <dbReference type="PIRNR" id="PIRNR001123"/>
    </source>
</evidence>
<organism evidence="7 8">
    <name type="scientific">Agathobaculum hominis</name>
    <dbReference type="NCBI Taxonomy" id="2763014"/>
    <lineage>
        <taxon>Bacteria</taxon>
        <taxon>Bacillati</taxon>
        <taxon>Bacillota</taxon>
        <taxon>Clostridia</taxon>
        <taxon>Eubacteriales</taxon>
        <taxon>Butyricicoccaceae</taxon>
        <taxon>Agathobaculum</taxon>
    </lineage>
</organism>
<evidence type="ECO:0000313" key="8">
    <source>
        <dbReference type="Proteomes" id="UP000641741"/>
    </source>
</evidence>
<evidence type="ECO:0000313" key="7">
    <source>
        <dbReference type="EMBL" id="MBC5696691.1"/>
    </source>
</evidence>
<reference evidence="7 8" key="1">
    <citation type="submission" date="2020-08" db="EMBL/GenBank/DDBJ databases">
        <title>Genome public.</title>
        <authorList>
            <person name="Liu C."/>
            <person name="Sun Q."/>
        </authorList>
    </citation>
    <scope>NUCLEOTIDE SEQUENCE [LARGE SCALE GENOMIC DNA]</scope>
    <source>
        <strain evidence="7 8">M2</strain>
    </source>
</reference>
<dbReference type="SUPFAM" id="SSF53187">
    <property type="entry name" value="Zn-dependent exopeptidases"/>
    <property type="match status" value="1"/>
</dbReference>
<keyword evidence="3" id="KW-0645">Protease</keyword>
<sequence>MRTLTALPAVSGHEAQAAEAVAELFRPYCDTVEVDKNGNMLGFRSCGRKNAKTVLLDAHLDQIGFLVTEVLDGGFVRFAPVGGVDPRMLLGGEVTLLADEPLYGVVSCMPPHLLKAGEQDKAVPVSEMAIDTGLLDAKSRIRVGTPIVFGQTPISLAGDQLCSKCLDDRAGIASILLAMKQLKKGKKLRCNIAVLISAQEEVTGLGAQTGAFAVQPEYAIAVDVTHGRTPDGPSDGVFDLGSGAAIGMGPNLHRGLTKALIRTAKANDIDYSLEIMEGDTGTNAWTMQIVGRGIACALLSIPQKYMHTPVEVVSLADVEAVADLMAAFLREFDGEVKV</sequence>
<evidence type="ECO:0000256" key="3">
    <source>
        <dbReference type="ARBA" id="ARBA00022670"/>
    </source>
</evidence>
<keyword evidence="2" id="KW-0031">Aminopeptidase</keyword>
<evidence type="ECO:0000256" key="2">
    <source>
        <dbReference type="ARBA" id="ARBA00022438"/>
    </source>
</evidence>
<proteinExistence type="inferred from homology"/>
<keyword evidence="8" id="KW-1185">Reference proteome</keyword>
<accession>A0ABR7GQU9</accession>
<evidence type="ECO:0000256" key="5">
    <source>
        <dbReference type="ARBA" id="ARBA00022801"/>
    </source>
</evidence>
<dbReference type="Gene3D" id="2.40.30.40">
    <property type="entry name" value="Peptidase M42, domain 2"/>
    <property type="match status" value="1"/>
</dbReference>
<name>A0ABR7GQU9_9FIRM</name>
<dbReference type="InterPro" id="IPR023367">
    <property type="entry name" value="Peptidase_M42_dom2"/>
</dbReference>
<dbReference type="Pfam" id="PF05343">
    <property type="entry name" value="Peptidase_M42"/>
    <property type="match status" value="1"/>
</dbReference>
<dbReference type="Proteomes" id="UP000641741">
    <property type="component" value="Unassembled WGS sequence"/>
</dbReference>
<dbReference type="Gene3D" id="3.40.630.10">
    <property type="entry name" value="Zn peptidases"/>
    <property type="match status" value="1"/>
</dbReference>
<evidence type="ECO:0000256" key="4">
    <source>
        <dbReference type="ARBA" id="ARBA00022723"/>
    </source>
</evidence>
<keyword evidence="5" id="KW-0378">Hydrolase</keyword>
<dbReference type="EMBL" id="JACOPK010000015">
    <property type="protein sequence ID" value="MBC5696691.1"/>
    <property type="molecule type" value="Genomic_DNA"/>
</dbReference>
<protein>
    <submittedName>
        <fullName evidence="7">M20/M25/M40 family metallo-hydrolase</fullName>
    </submittedName>
</protein>
<comment type="similarity">
    <text evidence="1 6">Belongs to the peptidase M42 family.</text>
</comment>
<dbReference type="PANTHER" id="PTHR32481">
    <property type="entry name" value="AMINOPEPTIDASE"/>
    <property type="match status" value="1"/>
</dbReference>
<dbReference type="PANTHER" id="PTHR32481:SF0">
    <property type="entry name" value="AMINOPEPTIDASE YPDE-RELATED"/>
    <property type="match status" value="1"/>
</dbReference>
<dbReference type="InterPro" id="IPR051464">
    <property type="entry name" value="Peptidase_M42_aminopept"/>
</dbReference>
<evidence type="ECO:0000256" key="1">
    <source>
        <dbReference type="ARBA" id="ARBA00006272"/>
    </source>
</evidence>
<keyword evidence="4" id="KW-0479">Metal-binding</keyword>
<dbReference type="PIRSF" id="PIRSF001123">
    <property type="entry name" value="PepA_GA"/>
    <property type="match status" value="1"/>
</dbReference>
<dbReference type="SUPFAM" id="SSF101821">
    <property type="entry name" value="Aminopeptidase/glucanase lid domain"/>
    <property type="match status" value="1"/>
</dbReference>
<gene>
    <name evidence="7" type="ORF">H8S02_12215</name>
</gene>
<dbReference type="InterPro" id="IPR008007">
    <property type="entry name" value="Peptidase_M42"/>
</dbReference>
<comment type="caution">
    <text evidence="7">The sequence shown here is derived from an EMBL/GenBank/DDBJ whole genome shotgun (WGS) entry which is preliminary data.</text>
</comment>